<evidence type="ECO:0000256" key="1">
    <source>
        <dbReference type="SAM" id="SignalP"/>
    </source>
</evidence>
<dbReference type="EMBL" id="WTUW01000009">
    <property type="protein sequence ID" value="MZR32081.1"/>
    <property type="molecule type" value="Genomic_DNA"/>
</dbReference>
<dbReference type="AlphaFoldDB" id="A0A6L8WAI6"/>
<name>A0A6L8WAI6_9PROT</name>
<feature type="chain" id="PRO_5026647856" evidence="1">
    <location>
        <begin position="27"/>
        <end position="325"/>
    </location>
</feature>
<protein>
    <submittedName>
        <fullName evidence="2">Uncharacterized protein</fullName>
    </submittedName>
</protein>
<feature type="signal peptide" evidence="1">
    <location>
        <begin position="1"/>
        <end position="26"/>
    </location>
</feature>
<dbReference type="Proteomes" id="UP000476030">
    <property type="component" value="Unassembled WGS sequence"/>
</dbReference>
<dbReference type="PROSITE" id="PS51257">
    <property type="entry name" value="PROKAR_LIPOPROTEIN"/>
    <property type="match status" value="1"/>
</dbReference>
<dbReference type="RefSeq" id="WP_161316656.1">
    <property type="nucleotide sequence ID" value="NZ_WTUW01000009.1"/>
</dbReference>
<reference evidence="2 3" key="1">
    <citation type="submission" date="2019-12" db="EMBL/GenBank/DDBJ databases">
        <title>Snethiella sp. nov. sp. isolated from sea sand.</title>
        <authorList>
            <person name="Kim J."/>
            <person name="Jeong S.E."/>
            <person name="Jung H.S."/>
            <person name="Jeon C.O."/>
        </authorList>
    </citation>
    <scope>NUCLEOTIDE SEQUENCE [LARGE SCALE GENOMIC DNA]</scope>
    <source>
        <strain evidence="2 3">DP05</strain>
    </source>
</reference>
<comment type="caution">
    <text evidence="2">The sequence shown here is derived from an EMBL/GenBank/DDBJ whole genome shotgun (WGS) entry which is preliminary data.</text>
</comment>
<keyword evidence="3" id="KW-1185">Reference proteome</keyword>
<organism evidence="2 3">
    <name type="scientific">Sneathiella litorea</name>
    <dbReference type="NCBI Taxonomy" id="2606216"/>
    <lineage>
        <taxon>Bacteria</taxon>
        <taxon>Pseudomonadati</taxon>
        <taxon>Pseudomonadota</taxon>
        <taxon>Alphaproteobacteria</taxon>
        <taxon>Sneathiellales</taxon>
        <taxon>Sneathiellaceae</taxon>
        <taxon>Sneathiella</taxon>
    </lineage>
</organism>
<accession>A0A6L8WAI6</accession>
<proteinExistence type="predicted"/>
<sequence length="325" mass="35326">MKKTLQSITISRFLSAAALSLSLLLAGCQGNVSETVGDLLTNPFGSSDEEEEVINVVALTPQEVPWHIQATVAATVLRLKDEDPDAIDEKFSLVGSGGIATDENSSLAGFGVENVQINDFFRPQEAPEINRLGARLILVDPTGRRLGVSFVADYELAEDQVILKGHQWGYSRAETPAVETYIVRTAAIEELDEASVRDYQTFRSHILSNAAPTGDPTASADIADYTVVTFVMDRILDGDKFEVRLSAVKDGTEGFPDASRYILHDNGWVTGIVPGRFSLAGEKSFWVKAVYTPKEEEDGGFFGKLLTNERLIGLYNTANLSESAS</sequence>
<evidence type="ECO:0000313" key="2">
    <source>
        <dbReference type="EMBL" id="MZR32081.1"/>
    </source>
</evidence>
<evidence type="ECO:0000313" key="3">
    <source>
        <dbReference type="Proteomes" id="UP000476030"/>
    </source>
</evidence>
<gene>
    <name evidence="2" type="ORF">GQE98_15695</name>
</gene>
<keyword evidence="1" id="KW-0732">Signal</keyword>